<dbReference type="Pfam" id="PF11976">
    <property type="entry name" value="Rad60-SLD"/>
    <property type="match status" value="1"/>
</dbReference>
<proteinExistence type="predicted"/>
<evidence type="ECO:0000259" key="4">
    <source>
        <dbReference type="PROSITE" id="PS50053"/>
    </source>
</evidence>
<dbReference type="InterPro" id="IPR022617">
    <property type="entry name" value="Rad60/SUMO-like_dom"/>
</dbReference>
<dbReference type="Proteomes" id="UP001652628">
    <property type="component" value="Chromosome 3"/>
</dbReference>
<dbReference type="GO" id="GO:0005634">
    <property type="term" value="C:nucleus"/>
    <property type="evidence" value="ECO:0007669"/>
    <property type="project" value="UniProtKB-SubCell"/>
</dbReference>
<dbReference type="PANTHER" id="PTHR47187:SF1">
    <property type="entry name" value="NFATC2-INTERACTING PROTEIN"/>
    <property type="match status" value="1"/>
</dbReference>
<protein>
    <submittedName>
        <fullName evidence="6">DNA repair protein Rad60</fullName>
    </submittedName>
</protein>
<evidence type="ECO:0000256" key="2">
    <source>
        <dbReference type="ARBA" id="ARBA00023242"/>
    </source>
</evidence>
<dbReference type="RefSeq" id="XP_016927293.4">
    <property type="nucleotide sequence ID" value="XM_017071804.4"/>
</dbReference>
<dbReference type="GeneID" id="108008020"/>
<dbReference type="Gene3D" id="3.10.20.90">
    <property type="entry name" value="Phosphatidylinositol 3-kinase Catalytic Subunit, Chain A, domain 1"/>
    <property type="match status" value="2"/>
</dbReference>
<dbReference type="GO" id="GO:0045944">
    <property type="term" value="P:positive regulation of transcription by RNA polymerase II"/>
    <property type="evidence" value="ECO:0007669"/>
    <property type="project" value="TreeGrafter"/>
</dbReference>
<dbReference type="InterPro" id="IPR000626">
    <property type="entry name" value="Ubiquitin-like_dom"/>
</dbReference>
<comment type="subcellular location">
    <subcellularLocation>
        <location evidence="1">Nucleus</location>
    </subcellularLocation>
</comment>
<dbReference type="InterPro" id="IPR052324">
    <property type="entry name" value="NFATC2-Int_DNA_Repair"/>
</dbReference>
<feature type="compositionally biased region" description="Basic residues" evidence="3">
    <location>
        <begin position="48"/>
        <end position="57"/>
    </location>
</feature>
<evidence type="ECO:0000313" key="5">
    <source>
        <dbReference type="Proteomes" id="UP001652628"/>
    </source>
</evidence>
<dbReference type="InterPro" id="IPR029071">
    <property type="entry name" value="Ubiquitin-like_domsf"/>
</dbReference>
<gene>
    <name evidence="6" type="primary">Rad60</name>
</gene>
<reference evidence="6" key="1">
    <citation type="submission" date="2025-08" db="UniProtKB">
        <authorList>
            <consortium name="RefSeq"/>
        </authorList>
    </citation>
    <scope>IDENTIFICATION</scope>
</reference>
<evidence type="ECO:0000256" key="1">
    <source>
        <dbReference type="ARBA" id="ARBA00004123"/>
    </source>
</evidence>
<evidence type="ECO:0000313" key="6">
    <source>
        <dbReference type="RefSeq" id="XP_016927293.4"/>
    </source>
</evidence>
<feature type="compositionally biased region" description="Basic and acidic residues" evidence="3">
    <location>
        <begin position="81"/>
        <end position="95"/>
    </location>
</feature>
<dbReference type="PANTHER" id="PTHR47187">
    <property type="entry name" value="NFATC2-INTERACTING PROTEIN"/>
    <property type="match status" value="1"/>
</dbReference>
<dbReference type="PROSITE" id="PS50053">
    <property type="entry name" value="UBIQUITIN_2"/>
    <property type="match status" value="1"/>
</dbReference>
<dbReference type="SUPFAM" id="SSF54236">
    <property type="entry name" value="Ubiquitin-like"/>
    <property type="match status" value="1"/>
</dbReference>
<feature type="region of interest" description="Disordered" evidence="3">
    <location>
        <begin position="22"/>
        <end position="170"/>
    </location>
</feature>
<keyword evidence="5" id="KW-1185">Reference proteome</keyword>
<name>A0AB39Z281_DROSZ</name>
<organism evidence="5 6">
    <name type="scientific">Drosophila suzukii</name>
    <name type="common">Spotted-wing drosophila fruit fly</name>
    <dbReference type="NCBI Taxonomy" id="28584"/>
    <lineage>
        <taxon>Eukaryota</taxon>
        <taxon>Metazoa</taxon>
        <taxon>Ecdysozoa</taxon>
        <taxon>Arthropoda</taxon>
        <taxon>Hexapoda</taxon>
        <taxon>Insecta</taxon>
        <taxon>Pterygota</taxon>
        <taxon>Neoptera</taxon>
        <taxon>Endopterygota</taxon>
        <taxon>Diptera</taxon>
        <taxon>Brachycera</taxon>
        <taxon>Muscomorpha</taxon>
        <taxon>Ephydroidea</taxon>
        <taxon>Drosophilidae</taxon>
        <taxon>Drosophila</taxon>
        <taxon>Sophophora</taxon>
    </lineage>
</organism>
<keyword evidence="2" id="KW-0539">Nucleus</keyword>
<evidence type="ECO:0000256" key="3">
    <source>
        <dbReference type="SAM" id="MobiDB-lite"/>
    </source>
</evidence>
<feature type="region of interest" description="Disordered" evidence="3">
    <location>
        <begin position="322"/>
        <end position="352"/>
    </location>
</feature>
<sequence length="426" mass="47568">MSDDECDIFSAARKRVPVIALPKESYNPGNDSFSKDVDYDFIEDSPKKPARNGKRKPPASPRGKPQKSEEVPSPPKQNKLKPAETQKDEGDKNTERSLSPVSQLILEMEQKNAKEIQTAPVARRTRSSLSKLEPAPPDVASIVTASTKAVPAQTKAKRRGRKKAESSTPINVETQMAAASVVSSLESIVASFNQNNRRKAVAEMAARSKVVDSIDLVSAVAPRVEGFVNLDSEDEGEAPAPEEETNIFDNDNPTIEVALSWLGEIQIYKLRQHQKFKHLFKEVAERNAVDENDISVDMYYNFIGPDDTPHSIGLKSFHTLSGHATKSNNNNNKKPTAKDDNNPQALSRKPKKFQVKVQADKWKQPMVMPMKKKDTFKMLYIKCAEELNCDARHIKLFFDGELLDPEDTPKNQDMEGNELIDLQIKS</sequence>
<dbReference type="CDD" id="cd01763">
    <property type="entry name" value="Ubl_SUMO_like"/>
    <property type="match status" value="1"/>
</dbReference>
<feature type="domain" description="Ubiquitin-like" evidence="4">
    <location>
        <begin position="353"/>
        <end position="426"/>
    </location>
</feature>
<dbReference type="AlphaFoldDB" id="A0AB39Z281"/>
<accession>A0AB39Z281</accession>
<feature type="compositionally biased region" description="Low complexity" evidence="3">
    <location>
        <begin position="324"/>
        <end position="334"/>
    </location>
</feature>